<dbReference type="InterPro" id="IPR000235">
    <property type="entry name" value="Ribosomal_uS7"/>
</dbReference>
<dbReference type="PATRIC" id="fig|1618341.3.peg.367"/>
<comment type="similarity">
    <text evidence="1 6 7">Belongs to the universal ribosomal protein uS7 family.</text>
</comment>
<dbReference type="InterPro" id="IPR005717">
    <property type="entry name" value="Ribosomal_uS7_bac/org-type"/>
</dbReference>
<evidence type="ECO:0000256" key="4">
    <source>
        <dbReference type="ARBA" id="ARBA00022980"/>
    </source>
</evidence>
<dbReference type="Gene3D" id="1.10.455.10">
    <property type="entry name" value="Ribosomal protein S7 domain"/>
    <property type="match status" value="1"/>
</dbReference>
<dbReference type="Proteomes" id="UP000034875">
    <property type="component" value="Unassembled WGS sequence"/>
</dbReference>
<dbReference type="CDD" id="cd14869">
    <property type="entry name" value="uS7_Bacteria"/>
    <property type="match status" value="1"/>
</dbReference>
<dbReference type="NCBIfam" id="TIGR01029">
    <property type="entry name" value="rpsG_bact"/>
    <property type="match status" value="1"/>
</dbReference>
<feature type="domain" description="Small ribosomal subunit protein uS7" evidence="8">
    <location>
        <begin position="5"/>
        <end position="150"/>
    </location>
</feature>
<dbReference type="AlphaFoldDB" id="A0A0G0Z5C7"/>
<accession>A0A0G0Z5C7</accession>
<dbReference type="InterPro" id="IPR020606">
    <property type="entry name" value="Ribosomal_uS7_CS"/>
</dbReference>
<keyword evidence="6" id="KW-0820">tRNA-binding</keyword>
<sequence>MPRNKKNVVKRKIIADPIFDSATVTKLINRLMKGGKKTVAQKIVYSAFDLIKEKTHEEPLAVFQKALANVIPAQEVKSRRVGGANYQVPIPVKKDRGEALAMRWIIEAARSKKGKPMKEDLAQELIEAAKGEGEAIKKRTDMQRMADANRAFAHFRW</sequence>
<dbReference type="GO" id="GO:0000049">
    <property type="term" value="F:tRNA binding"/>
    <property type="evidence" value="ECO:0007669"/>
    <property type="project" value="UniProtKB-UniRule"/>
</dbReference>
<dbReference type="FunFam" id="1.10.455.10:FF:000001">
    <property type="entry name" value="30S ribosomal protein S7"/>
    <property type="match status" value="1"/>
</dbReference>
<dbReference type="PIRSF" id="PIRSF002122">
    <property type="entry name" value="RPS7p_RPS7a_RPS5e_RPS7o"/>
    <property type="match status" value="1"/>
</dbReference>
<keyword evidence="5 6" id="KW-0687">Ribonucleoprotein</keyword>
<gene>
    <name evidence="6" type="primary">rpsG</name>
    <name evidence="9" type="ORF">UV05_C0017G0029</name>
</gene>
<keyword evidence="2 6" id="KW-0699">rRNA-binding</keyword>
<dbReference type="Pfam" id="PF00177">
    <property type="entry name" value="Ribosomal_S7"/>
    <property type="match status" value="1"/>
</dbReference>
<evidence type="ECO:0000259" key="8">
    <source>
        <dbReference type="Pfam" id="PF00177"/>
    </source>
</evidence>
<comment type="subunit">
    <text evidence="6">Part of the 30S ribosomal subunit. Contacts proteins S9 and S11.</text>
</comment>
<name>A0A0G0Z5C7_9BACT</name>
<comment type="caution">
    <text evidence="9">The sequence shown here is derived from an EMBL/GenBank/DDBJ whole genome shotgun (WGS) entry which is preliminary data.</text>
</comment>
<dbReference type="PROSITE" id="PS00052">
    <property type="entry name" value="RIBOSOMAL_S7"/>
    <property type="match status" value="1"/>
</dbReference>
<keyword evidence="3 6" id="KW-0694">RNA-binding</keyword>
<dbReference type="PANTHER" id="PTHR11205">
    <property type="entry name" value="RIBOSOMAL PROTEIN S7"/>
    <property type="match status" value="1"/>
</dbReference>
<organism evidence="9 10">
    <name type="scientific">candidate division CPR1 bacterium GW2011_GWA2_42_17</name>
    <dbReference type="NCBI Taxonomy" id="1618341"/>
    <lineage>
        <taxon>Bacteria</taxon>
        <taxon>candidate division CPR1</taxon>
    </lineage>
</organism>
<dbReference type="HAMAP" id="MF_00480_B">
    <property type="entry name" value="Ribosomal_uS7_B"/>
    <property type="match status" value="1"/>
</dbReference>
<protein>
    <recommendedName>
        <fullName evidence="6">Small ribosomal subunit protein uS7</fullName>
    </recommendedName>
</protein>
<dbReference type="InterPro" id="IPR023798">
    <property type="entry name" value="Ribosomal_uS7_dom"/>
</dbReference>
<evidence type="ECO:0000256" key="5">
    <source>
        <dbReference type="ARBA" id="ARBA00023274"/>
    </source>
</evidence>
<evidence type="ECO:0000313" key="9">
    <source>
        <dbReference type="EMBL" id="KKS43920.1"/>
    </source>
</evidence>
<evidence type="ECO:0000313" key="10">
    <source>
        <dbReference type="Proteomes" id="UP000034875"/>
    </source>
</evidence>
<proteinExistence type="inferred from homology"/>
<evidence type="ECO:0000256" key="1">
    <source>
        <dbReference type="ARBA" id="ARBA00007151"/>
    </source>
</evidence>
<dbReference type="InterPro" id="IPR036823">
    <property type="entry name" value="Ribosomal_uS7_dom_sf"/>
</dbReference>
<dbReference type="GO" id="GO:0003735">
    <property type="term" value="F:structural constituent of ribosome"/>
    <property type="evidence" value="ECO:0007669"/>
    <property type="project" value="InterPro"/>
</dbReference>
<dbReference type="SUPFAM" id="SSF47973">
    <property type="entry name" value="Ribosomal protein S7"/>
    <property type="match status" value="1"/>
</dbReference>
<dbReference type="GO" id="GO:0015935">
    <property type="term" value="C:small ribosomal subunit"/>
    <property type="evidence" value="ECO:0007669"/>
    <property type="project" value="InterPro"/>
</dbReference>
<dbReference type="GO" id="GO:0019843">
    <property type="term" value="F:rRNA binding"/>
    <property type="evidence" value="ECO:0007669"/>
    <property type="project" value="UniProtKB-UniRule"/>
</dbReference>
<evidence type="ECO:0000256" key="2">
    <source>
        <dbReference type="ARBA" id="ARBA00022730"/>
    </source>
</evidence>
<evidence type="ECO:0000256" key="7">
    <source>
        <dbReference type="RuleBase" id="RU003619"/>
    </source>
</evidence>
<reference evidence="9 10" key="1">
    <citation type="journal article" date="2015" name="Nature">
        <title>rRNA introns, odd ribosomes, and small enigmatic genomes across a large radiation of phyla.</title>
        <authorList>
            <person name="Brown C.T."/>
            <person name="Hug L.A."/>
            <person name="Thomas B.C."/>
            <person name="Sharon I."/>
            <person name="Castelle C.J."/>
            <person name="Singh A."/>
            <person name="Wilkins M.J."/>
            <person name="Williams K.H."/>
            <person name="Banfield J.F."/>
        </authorList>
    </citation>
    <scope>NUCLEOTIDE SEQUENCE [LARGE SCALE GENOMIC DNA]</scope>
</reference>
<evidence type="ECO:0000256" key="3">
    <source>
        <dbReference type="ARBA" id="ARBA00022884"/>
    </source>
</evidence>
<dbReference type="EMBL" id="LCCZ01000017">
    <property type="protein sequence ID" value="KKS43920.1"/>
    <property type="molecule type" value="Genomic_DNA"/>
</dbReference>
<dbReference type="GO" id="GO:0006412">
    <property type="term" value="P:translation"/>
    <property type="evidence" value="ECO:0007669"/>
    <property type="project" value="UniProtKB-UniRule"/>
</dbReference>
<keyword evidence="4 6" id="KW-0689">Ribosomal protein</keyword>
<comment type="function">
    <text evidence="6">One of the primary rRNA binding proteins, it binds directly to 16S rRNA where it nucleates assembly of the head domain of the 30S subunit. Is located at the subunit interface close to the decoding center, probably blocks exit of the E-site tRNA.</text>
</comment>
<evidence type="ECO:0000256" key="6">
    <source>
        <dbReference type="HAMAP-Rule" id="MF_00480"/>
    </source>
</evidence>